<reference evidence="1 2" key="1">
    <citation type="submission" date="2016-02" db="EMBL/GenBank/DDBJ databases">
        <authorList>
            <person name="Wen L."/>
            <person name="He K."/>
            <person name="Yang H."/>
        </authorList>
    </citation>
    <scope>NUCLEOTIDE SEQUENCE [LARGE SCALE GENOMIC DNA]</scope>
    <source>
        <strain evidence="1 2">CMW7778B</strain>
    </source>
</reference>
<proteinExistence type="predicted"/>
<sequence length="96" mass="10503">MIVKIVARKSADSLSDSAYMGNSDSAQDSFISARSLIRAGFLRPDSARDAIESILKSCECISYEILFNCLNVVEDPDAAILSLRDLANIYPDVIKD</sequence>
<accession>A0A135Z8K5</accession>
<dbReference type="Proteomes" id="UP000070505">
    <property type="component" value="Unassembled WGS sequence"/>
</dbReference>
<dbReference type="AlphaFoldDB" id="A0A135Z8K5"/>
<evidence type="ECO:0000313" key="2">
    <source>
        <dbReference type="Proteomes" id="UP000070505"/>
    </source>
</evidence>
<gene>
    <name evidence="1" type="ORF">HMPREF3230_00460</name>
</gene>
<protein>
    <submittedName>
        <fullName evidence="1">Uncharacterized protein</fullName>
    </submittedName>
</protein>
<dbReference type="EMBL" id="LSRC01000018">
    <property type="protein sequence ID" value="KXI17953.1"/>
    <property type="molecule type" value="Genomic_DNA"/>
</dbReference>
<evidence type="ECO:0000313" key="1">
    <source>
        <dbReference type="EMBL" id="KXI17953.1"/>
    </source>
</evidence>
<organism evidence="1 2">
    <name type="scientific">Gardnerella vaginalis</name>
    <dbReference type="NCBI Taxonomy" id="2702"/>
    <lineage>
        <taxon>Bacteria</taxon>
        <taxon>Bacillati</taxon>
        <taxon>Actinomycetota</taxon>
        <taxon>Actinomycetes</taxon>
        <taxon>Bifidobacteriales</taxon>
        <taxon>Bifidobacteriaceae</taxon>
        <taxon>Gardnerella</taxon>
    </lineage>
</organism>
<name>A0A135Z8K5_GARVA</name>
<feature type="non-terminal residue" evidence="1">
    <location>
        <position position="96"/>
    </location>
</feature>
<comment type="caution">
    <text evidence="1">The sequence shown here is derived from an EMBL/GenBank/DDBJ whole genome shotgun (WGS) entry which is preliminary data.</text>
</comment>
<dbReference type="PATRIC" id="fig|2702.101.peg.447"/>